<dbReference type="RefSeq" id="XP_042927875.1">
    <property type="nucleotide sequence ID" value="XM_043060111.1"/>
</dbReference>
<keyword evidence="3" id="KW-1185">Reference proteome</keyword>
<feature type="transmembrane region" description="Helical" evidence="1">
    <location>
        <begin position="26"/>
        <end position="48"/>
    </location>
</feature>
<dbReference type="AlphaFoldDB" id="A0A2K3E497"/>
<evidence type="ECO:0000313" key="3">
    <source>
        <dbReference type="Proteomes" id="UP000006906"/>
    </source>
</evidence>
<dbReference type="Proteomes" id="UP000006906">
    <property type="component" value="Chromosome 2"/>
</dbReference>
<dbReference type="Gramene" id="PNW87620">
    <property type="protein sequence ID" value="PNW87620"/>
    <property type="gene ID" value="CHLRE_02g141766v5"/>
</dbReference>
<proteinExistence type="predicted"/>
<sequence length="243" mass="25352">MRTECLHLSARKARAFAAVVRSAPGVLIVVPCLTFILLAGAGVITVMLSAANNVNQAKANALSLAQGAAVQYRQQLLFAASPVEVFAAVVRANPSQYDRVTLRFNVTAPALLNSAPPGTITSLRLLPSGRLRLSYPPDEKLLGFDAFAGGATANSRLYADTLSVTGPVPPIKGEEAAGANLLVRRAIYVPINMMSNPDDNFGRPDIPNPLCGDPCAYNETRGTVLWGFVSGRGSGFGGGASVG</sequence>
<keyword evidence="1" id="KW-0472">Membrane</keyword>
<gene>
    <name evidence="2" type="ORF">CHLRE_02g141766v5</name>
</gene>
<name>A0A2K3E497_CHLRE</name>
<keyword evidence="1" id="KW-0812">Transmembrane</keyword>
<evidence type="ECO:0000313" key="2">
    <source>
        <dbReference type="EMBL" id="PNW87620.1"/>
    </source>
</evidence>
<evidence type="ECO:0000256" key="1">
    <source>
        <dbReference type="SAM" id="Phobius"/>
    </source>
</evidence>
<organism evidence="2 3">
    <name type="scientific">Chlamydomonas reinhardtii</name>
    <name type="common">Chlamydomonas smithii</name>
    <dbReference type="NCBI Taxonomy" id="3055"/>
    <lineage>
        <taxon>Eukaryota</taxon>
        <taxon>Viridiplantae</taxon>
        <taxon>Chlorophyta</taxon>
        <taxon>core chlorophytes</taxon>
        <taxon>Chlorophyceae</taxon>
        <taxon>CS clade</taxon>
        <taxon>Chlamydomonadales</taxon>
        <taxon>Chlamydomonadaceae</taxon>
        <taxon>Chlamydomonas</taxon>
    </lineage>
</organism>
<dbReference type="KEGG" id="cre:CHLRE_02g141766v5"/>
<accession>A0A2K3E497</accession>
<keyword evidence="1" id="KW-1133">Transmembrane helix</keyword>
<dbReference type="GeneID" id="66052547"/>
<dbReference type="InParanoid" id="A0A2K3E497"/>
<protein>
    <submittedName>
        <fullName evidence="2">Uncharacterized protein</fullName>
    </submittedName>
</protein>
<reference evidence="2 3" key="1">
    <citation type="journal article" date="2007" name="Science">
        <title>The Chlamydomonas genome reveals the evolution of key animal and plant functions.</title>
        <authorList>
            <person name="Merchant S.S."/>
            <person name="Prochnik S.E."/>
            <person name="Vallon O."/>
            <person name="Harris E.H."/>
            <person name="Karpowicz S.J."/>
            <person name="Witman G.B."/>
            <person name="Terry A."/>
            <person name="Salamov A."/>
            <person name="Fritz-Laylin L.K."/>
            <person name="Marechal-Drouard L."/>
            <person name="Marshall W.F."/>
            <person name="Qu L.H."/>
            <person name="Nelson D.R."/>
            <person name="Sanderfoot A.A."/>
            <person name="Spalding M.H."/>
            <person name="Kapitonov V.V."/>
            <person name="Ren Q."/>
            <person name="Ferris P."/>
            <person name="Lindquist E."/>
            <person name="Shapiro H."/>
            <person name="Lucas S.M."/>
            <person name="Grimwood J."/>
            <person name="Schmutz J."/>
            <person name="Cardol P."/>
            <person name="Cerutti H."/>
            <person name="Chanfreau G."/>
            <person name="Chen C.L."/>
            <person name="Cognat V."/>
            <person name="Croft M.T."/>
            <person name="Dent R."/>
            <person name="Dutcher S."/>
            <person name="Fernandez E."/>
            <person name="Fukuzawa H."/>
            <person name="Gonzalez-Ballester D."/>
            <person name="Gonzalez-Halphen D."/>
            <person name="Hallmann A."/>
            <person name="Hanikenne M."/>
            <person name="Hippler M."/>
            <person name="Inwood W."/>
            <person name="Jabbari K."/>
            <person name="Kalanon M."/>
            <person name="Kuras R."/>
            <person name="Lefebvre P.A."/>
            <person name="Lemaire S.D."/>
            <person name="Lobanov A.V."/>
            <person name="Lohr M."/>
            <person name="Manuell A."/>
            <person name="Meier I."/>
            <person name="Mets L."/>
            <person name="Mittag M."/>
            <person name="Mittelmeier T."/>
            <person name="Moroney J.V."/>
            <person name="Moseley J."/>
            <person name="Napoli C."/>
            <person name="Nedelcu A.M."/>
            <person name="Niyogi K."/>
            <person name="Novoselov S.V."/>
            <person name="Paulsen I.T."/>
            <person name="Pazour G."/>
            <person name="Purton S."/>
            <person name="Ral J.P."/>
            <person name="Riano-Pachon D.M."/>
            <person name="Riekhof W."/>
            <person name="Rymarquis L."/>
            <person name="Schroda M."/>
            <person name="Stern D."/>
            <person name="Umen J."/>
            <person name="Willows R."/>
            <person name="Wilson N."/>
            <person name="Zimmer S.L."/>
            <person name="Allmer J."/>
            <person name="Balk J."/>
            <person name="Bisova K."/>
            <person name="Chen C.J."/>
            <person name="Elias M."/>
            <person name="Gendler K."/>
            <person name="Hauser C."/>
            <person name="Lamb M.R."/>
            <person name="Ledford H."/>
            <person name="Long J.C."/>
            <person name="Minagawa J."/>
            <person name="Page M.D."/>
            <person name="Pan J."/>
            <person name="Pootakham W."/>
            <person name="Roje S."/>
            <person name="Rose A."/>
            <person name="Stahlberg E."/>
            <person name="Terauchi A.M."/>
            <person name="Yang P."/>
            <person name="Ball S."/>
            <person name="Bowler C."/>
            <person name="Dieckmann C.L."/>
            <person name="Gladyshev V.N."/>
            <person name="Green P."/>
            <person name="Jorgensen R."/>
            <person name="Mayfield S."/>
            <person name="Mueller-Roeber B."/>
            <person name="Rajamani S."/>
            <person name="Sayre R.T."/>
            <person name="Brokstein P."/>
            <person name="Dubchak I."/>
            <person name="Goodstein D."/>
            <person name="Hornick L."/>
            <person name="Huang Y.W."/>
            <person name="Jhaveri J."/>
            <person name="Luo Y."/>
            <person name="Martinez D."/>
            <person name="Ngau W.C."/>
            <person name="Otillar B."/>
            <person name="Poliakov A."/>
            <person name="Porter A."/>
            <person name="Szajkowski L."/>
            <person name="Werner G."/>
            <person name="Zhou K."/>
            <person name="Grigoriev I.V."/>
            <person name="Rokhsar D.S."/>
            <person name="Grossman A.R."/>
        </authorList>
    </citation>
    <scope>NUCLEOTIDE SEQUENCE [LARGE SCALE GENOMIC DNA]</scope>
    <source>
        <strain evidence="3">CC-503</strain>
    </source>
</reference>
<dbReference type="EMBL" id="CM008963">
    <property type="protein sequence ID" value="PNW87620.1"/>
    <property type="molecule type" value="Genomic_DNA"/>
</dbReference>